<evidence type="ECO:0000256" key="1">
    <source>
        <dbReference type="SAM" id="MobiDB-lite"/>
    </source>
</evidence>
<organism evidence="2 3">
    <name type="scientific">Mycobacterium attenuatum</name>
    <dbReference type="NCBI Taxonomy" id="2341086"/>
    <lineage>
        <taxon>Bacteria</taxon>
        <taxon>Bacillati</taxon>
        <taxon>Actinomycetota</taxon>
        <taxon>Actinomycetes</taxon>
        <taxon>Mycobacteriales</taxon>
        <taxon>Mycobacteriaceae</taxon>
        <taxon>Mycobacterium</taxon>
    </lineage>
</organism>
<reference evidence="2 3" key="1">
    <citation type="submission" date="2018-09" db="EMBL/GenBank/DDBJ databases">
        <authorList>
            <person name="Tagini F."/>
        </authorList>
    </citation>
    <scope>NUCLEOTIDE SEQUENCE [LARGE SCALE GENOMIC DNA]</scope>
    <source>
        <strain evidence="2 3">MK136</strain>
    </source>
</reference>
<keyword evidence="3" id="KW-1185">Reference proteome</keyword>
<dbReference type="EMBL" id="UPHP01000111">
    <property type="protein sequence ID" value="VBA41455.1"/>
    <property type="molecule type" value="Genomic_DNA"/>
</dbReference>
<name>A0A498QAR8_9MYCO</name>
<dbReference type="AlphaFoldDB" id="A0A498QAR8"/>
<evidence type="ECO:0000313" key="2">
    <source>
        <dbReference type="EMBL" id="VBA41455.1"/>
    </source>
</evidence>
<dbReference type="Proteomes" id="UP000273307">
    <property type="component" value="Unassembled WGS sequence"/>
</dbReference>
<feature type="compositionally biased region" description="Gly residues" evidence="1">
    <location>
        <begin position="16"/>
        <end position="29"/>
    </location>
</feature>
<gene>
    <name evidence="2" type="ORF">LAUMK136_04050</name>
</gene>
<evidence type="ECO:0000313" key="3">
    <source>
        <dbReference type="Proteomes" id="UP000273307"/>
    </source>
</evidence>
<sequence>MTTLRLASPGFIRAGHGYGRSHGSAGRGPVGPRRGVASDAPRRLSRSRPLRPLCRSPHWHSNESGSVVLSFRSDFEFARANDQAPADV</sequence>
<feature type="region of interest" description="Disordered" evidence="1">
    <location>
        <begin position="1"/>
        <end position="63"/>
    </location>
</feature>
<protein>
    <submittedName>
        <fullName evidence="2">Uncharacterized protein</fullName>
    </submittedName>
</protein>
<accession>A0A498QAR8</accession>
<proteinExistence type="predicted"/>